<dbReference type="EMBL" id="UGQQ01000001">
    <property type="protein sequence ID" value="STZ53024.1"/>
    <property type="molecule type" value="Genomic_DNA"/>
</dbReference>
<keyword evidence="4" id="KW-1015">Disulfide bond</keyword>
<dbReference type="STRING" id="1796.ABW05_23175"/>
<dbReference type="InterPro" id="IPR000675">
    <property type="entry name" value="Cutinase/axe"/>
</dbReference>
<dbReference type="GO" id="GO:0050525">
    <property type="term" value="F:cutinase activity"/>
    <property type="evidence" value="ECO:0007669"/>
    <property type="project" value="UniProtKB-EC"/>
</dbReference>
<reference evidence="5 6" key="1">
    <citation type="submission" date="2018-06" db="EMBL/GenBank/DDBJ databases">
        <authorList>
            <consortium name="Pathogen Informatics"/>
            <person name="Doyle S."/>
        </authorList>
    </citation>
    <scope>NUCLEOTIDE SEQUENCE [LARGE SCALE GENOMIC DNA]</scope>
    <source>
        <strain evidence="5 6">NCTC4524</strain>
    </source>
</reference>
<dbReference type="InterPro" id="IPR029058">
    <property type="entry name" value="AB_hydrolase_fold"/>
</dbReference>
<evidence type="ECO:0000256" key="3">
    <source>
        <dbReference type="ARBA" id="ARBA00022801"/>
    </source>
</evidence>
<dbReference type="PANTHER" id="PTHR33630">
    <property type="entry name" value="CUTINASE RV1984C-RELATED-RELATED"/>
    <property type="match status" value="1"/>
</dbReference>
<evidence type="ECO:0000256" key="2">
    <source>
        <dbReference type="ARBA" id="ARBA00022487"/>
    </source>
</evidence>
<evidence type="ECO:0000256" key="4">
    <source>
        <dbReference type="ARBA" id="ARBA00023157"/>
    </source>
</evidence>
<dbReference type="Gene3D" id="3.40.50.1820">
    <property type="entry name" value="alpha/beta hydrolase"/>
    <property type="match status" value="1"/>
</dbReference>
<comment type="similarity">
    <text evidence="1">Belongs to the cutinase family.</text>
</comment>
<dbReference type="PANTHER" id="PTHR33630:SF9">
    <property type="entry name" value="CUTINASE 4"/>
    <property type="match status" value="1"/>
</dbReference>
<evidence type="ECO:0000256" key="1">
    <source>
        <dbReference type="ARBA" id="ARBA00007534"/>
    </source>
</evidence>
<dbReference type="SMART" id="SM01110">
    <property type="entry name" value="Cutinase"/>
    <property type="match status" value="1"/>
</dbReference>
<protein>
    <submittedName>
        <fullName evidence="5">Cutinase Cfp21</fullName>
        <ecNumber evidence="5">3.1.1.74</ecNumber>
    </submittedName>
</protein>
<keyword evidence="2" id="KW-0719">Serine esterase</keyword>
<gene>
    <name evidence="5" type="ORF">NCTC4524_00637</name>
</gene>
<keyword evidence="3 5" id="KW-0378">Hydrolase</keyword>
<evidence type="ECO:0000313" key="5">
    <source>
        <dbReference type="EMBL" id="STZ53024.1"/>
    </source>
</evidence>
<evidence type="ECO:0000313" key="6">
    <source>
        <dbReference type="Proteomes" id="UP000254945"/>
    </source>
</evidence>
<dbReference type="AlphaFoldDB" id="A0A378SY29"/>
<dbReference type="EC" id="3.1.1.74" evidence="5"/>
<sequence>MPPLRGRSRAAVGTVRLRSGGMTRKPVLIVVLAAFAGAALVVTPAPATAAPCPDVEVVFARGTNEPPGLGSVGGPFADDLRSRLAPRTVDAVAVDYPATNDFNMSTPAGTDAARSLIESIATSCPNTKMVLGGYSQGAAVIEKATNEAAPQVADHVAATALFGTPVTSFSGLLAAGQTLPMLAPQYTANSIAQCNEGDPICWEGGWDMGAHVSYVQSGKVAQAADFAAGKL</sequence>
<dbReference type="Pfam" id="PF01083">
    <property type="entry name" value="Cutinase"/>
    <property type="match status" value="1"/>
</dbReference>
<proteinExistence type="inferred from homology"/>
<name>A0A378SY29_9MYCO</name>
<accession>A0A378SY29</accession>
<dbReference type="SUPFAM" id="SSF53474">
    <property type="entry name" value="alpha/beta-Hydrolases"/>
    <property type="match status" value="1"/>
</dbReference>
<dbReference type="Proteomes" id="UP000254945">
    <property type="component" value="Unassembled WGS sequence"/>
</dbReference>
<organism evidence="5 6">
    <name type="scientific">Mycolicibacterium senegalense</name>
    <dbReference type="NCBI Taxonomy" id="1796"/>
    <lineage>
        <taxon>Bacteria</taxon>
        <taxon>Bacillati</taxon>
        <taxon>Actinomycetota</taxon>
        <taxon>Actinomycetes</taxon>
        <taxon>Mycobacteriales</taxon>
        <taxon>Mycobacteriaceae</taxon>
        <taxon>Mycolicibacterium</taxon>
    </lineage>
</organism>